<sequence length="190" mass="20705">MEAENMVHSGLNVPSLPRNLGEVLLEVGVEDLPDGGLGQTFLTDPHNTFEVCQGVPVPCAPVDTLMLEHGVRYGQAETSTEVQYQNTTQVQIEAIPPNHALQVSLSRAHMSVEVPQYNNGVPGRGGELTGRRAHITVSDLAWLGPMGKDPATRPRLQAPTPGLAPGWGPRNEMWLHRSCLQFLAFQRSED</sequence>
<evidence type="ECO:0000313" key="2">
    <source>
        <dbReference type="Proteomes" id="UP000831701"/>
    </source>
</evidence>
<reference evidence="1" key="1">
    <citation type="submission" date="2022-04" db="EMBL/GenBank/DDBJ databases">
        <title>Jade perch genome.</title>
        <authorList>
            <person name="Chao B."/>
        </authorList>
    </citation>
    <scope>NUCLEOTIDE SEQUENCE</scope>
    <source>
        <strain evidence="1">CB-2022</strain>
    </source>
</reference>
<name>A0ACB8VSZ1_9TELE</name>
<evidence type="ECO:0000313" key="1">
    <source>
        <dbReference type="EMBL" id="KAI3358012.1"/>
    </source>
</evidence>
<protein>
    <submittedName>
        <fullName evidence="1">Uncharacterized protein</fullName>
    </submittedName>
</protein>
<accession>A0ACB8VSZ1</accession>
<gene>
    <name evidence="1" type="ORF">L3Q82_003034</name>
</gene>
<organism evidence="1 2">
    <name type="scientific">Scortum barcoo</name>
    <name type="common">barcoo grunter</name>
    <dbReference type="NCBI Taxonomy" id="214431"/>
    <lineage>
        <taxon>Eukaryota</taxon>
        <taxon>Metazoa</taxon>
        <taxon>Chordata</taxon>
        <taxon>Craniata</taxon>
        <taxon>Vertebrata</taxon>
        <taxon>Euteleostomi</taxon>
        <taxon>Actinopterygii</taxon>
        <taxon>Neopterygii</taxon>
        <taxon>Teleostei</taxon>
        <taxon>Neoteleostei</taxon>
        <taxon>Acanthomorphata</taxon>
        <taxon>Eupercaria</taxon>
        <taxon>Centrarchiformes</taxon>
        <taxon>Terapontoidei</taxon>
        <taxon>Terapontidae</taxon>
        <taxon>Scortum</taxon>
    </lineage>
</organism>
<proteinExistence type="predicted"/>
<dbReference type="Proteomes" id="UP000831701">
    <property type="component" value="Chromosome 18"/>
</dbReference>
<dbReference type="EMBL" id="CM041548">
    <property type="protein sequence ID" value="KAI3358012.1"/>
    <property type="molecule type" value="Genomic_DNA"/>
</dbReference>
<comment type="caution">
    <text evidence="1">The sequence shown here is derived from an EMBL/GenBank/DDBJ whole genome shotgun (WGS) entry which is preliminary data.</text>
</comment>
<keyword evidence="2" id="KW-1185">Reference proteome</keyword>